<dbReference type="Proteomes" id="UP001174347">
    <property type="component" value="Unassembled WGS sequence"/>
</dbReference>
<sequence>MSRTPAETEATSQELHALRDALPLANAPIESALGYAPGGLQAALDVHANPIEVWRTRDYLVSLARAHGIPIPRFSRLSDNMRSSAQRWFGPWDVPTM</sequence>
<organism evidence="1 2">
    <name type="scientific">Corynebacterium kefirresidentii</name>
    <dbReference type="NCBI Taxonomy" id="1979527"/>
    <lineage>
        <taxon>Bacteria</taxon>
        <taxon>Bacillati</taxon>
        <taxon>Actinomycetota</taxon>
        <taxon>Actinomycetes</taxon>
        <taxon>Mycobacteriales</taxon>
        <taxon>Corynebacteriaceae</taxon>
        <taxon>Corynebacterium</taxon>
    </lineage>
</organism>
<gene>
    <name evidence="1" type="ORF">Q0N36_07435</name>
</gene>
<evidence type="ECO:0000313" key="1">
    <source>
        <dbReference type="EMBL" id="MDN8620411.1"/>
    </source>
</evidence>
<dbReference type="GeneID" id="81706548"/>
<evidence type="ECO:0000313" key="2">
    <source>
        <dbReference type="Proteomes" id="UP001174347"/>
    </source>
</evidence>
<name>A0ABT8Q7L0_9CORY</name>
<comment type="caution">
    <text evidence="1">The sequence shown here is derived from an EMBL/GenBank/DDBJ whole genome shotgun (WGS) entry which is preliminary data.</text>
</comment>
<dbReference type="Pfam" id="PF10078">
    <property type="entry name" value="DUF2316"/>
    <property type="match status" value="1"/>
</dbReference>
<dbReference type="InterPro" id="IPR018757">
    <property type="entry name" value="DUF2316"/>
</dbReference>
<protein>
    <submittedName>
        <fullName evidence="1">DUF2316 family protein</fullName>
    </submittedName>
</protein>
<keyword evidence="2" id="KW-1185">Reference proteome</keyword>
<dbReference type="RefSeq" id="WP_200287827.1">
    <property type="nucleotide sequence ID" value="NZ_CP067012.1"/>
</dbReference>
<proteinExistence type="predicted"/>
<dbReference type="EMBL" id="JAUKFM010000005">
    <property type="protein sequence ID" value="MDN8620411.1"/>
    <property type="molecule type" value="Genomic_DNA"/>
</dbReference>
<accession>A0ABT8Q7L0</accession>
<reference evidence="1" key="1">
    <citation type="submission" date="2023-07" db="EMBL/GenBank/DDBJ databases">
        <title>Insights into the diversity of cutaneous corynebacteria.</title>
        <authorList>
            <person name="Bruggemann H."/>
            <person name="Poehlein A."/>
        </authorList>
    </citation>
    <scope>NUCLEOTIDE SEQUENCE</scope>
    <source>
        <strain evidence="1">P7_F1</strain>
    </source>
</reference>